<organism evidence="4 5">
    <name type="scientific">Corynebacterium cystitidis DSM 20524</name>
    <dbReference type="NCBI Taxonomy" id="1121357"/>
    <lineage>
        <taxon>Bacteria</taxon>
        <taxon>Bacillati</taxon>
        <taxon>Actinomycetota</taxon>
        <taxon>Actinomycetes</taxon>
        <taxon>Mycobacteriales</taxon>
        <taxon>Corynebacteriaceae</taxon>
        <taxon>Corynebacterium</taxon>
    </lineage>
</organism>
<evidence type="ECO:0000313" key="4">
    <source>
        <dbReference type="EMBL" id="SES16107.1"/>
    </source>
</evidence>
<dbReference type="RefSeq" id="WP_092259836.1">
    <property type="nucleotide sequence ID" value="NZ_CP047199.1"/>
</dbReference>
<dbReference type="Gene3D" id="1.20.58.2180">
    <property type="match status" value="1"/>
</dbReference>
<feature type="domain" description="Fe/B12 periplasmic-binding" evidence="3">
    <location>
        <begin position="55"/>
        <end position="320"/>
    </location>
</feature>
<feature type="signal peptide" evidence="2">
    <location>
        <begin position="1"/>
        <end position="23"/>
    </location>
</feature>
<dbReference type="GO" id="GO:0071281">
    <property type="term" value="P:cellular response to iron ion"/>
    <property type="evidence" value="ECO:0007669"/>
    <property type="project" value="TreeGrafter"/>
</dbReference>
<comment type="similarity">
    <text evidence="1">Belongs to the bacterial solute-binding protein 8 family.</text>
</comment>
<feature type="chain" id="PRO_5011531663" evidence="2">
    <location>
        <begin position="24"/>
        <end position="366"/>
    </location>
</feature>
<keyword evidence="5" id="KW-1185">Reference proteome</keyword>
<accession>A0A1H9V4D5</accession>
<keyword evidence="2" id="KW-0732">Signal</keyword>
<sequence length="366" mass="40583">MKLNKLIASVVGSALLLTGCSNESSTTTETTQAKGTITVTDQRGEEITIETPVERIASAVIPAPTIIAAVDGSWDRIVGINESLLKANQEGIISQIFPASVSTPVVSDRQFTPNMETILSQDPDVFIQWGDRSEDIIAPLDNAGIPTLGLEYGTQEDLETWITLFGEVLGKEDRSERLISWMHEEQEAVSEQVESLGKPKVRGLQMSYSDEAIKVDTEKHYAQHVFGLAGVENMASSAVSQDGVVSAEQILDWDPEIIFLSAFDEAVPDDLYNDPRLSEVTAVKERRVYRAPLGVYRWQVPSAESPLYWNYVAALAYPGEYEVDLPKMMRENISWIFNYDLSEEDIELILRTDINNGSANYDLVAQ</sequence>
<reference evidence="5" key="1">
    <citation type="submission" date="2016-10" db="EMBL/GenBank/DDBJ databases">
        <authorList>
            <person name="Varghese N."/>
            <person name="Submissions S."/>
        </authorList>
    </citation>
    <scope>NUCLEOTIDE SEQUENCE [LARGE SCALE GENOMIC DNA]</scope>
    <source>
        <strain evidence="5">DSM 20524</strain>
    </source>
</reference>
<dbReference type="STRING" id="1121357.SAMN05661109_02043"/>
<dbReference type="Proteomes" id="UP000198929">
    <property type="component" value="Unassembled WGS sequence"/>
</dbReference>
<evidence type="ECO:0000256" key="2">
    <source>
        <dbReference type="SAM" id="SignalP"/>
    </source>
</evidence>
<dbReference type="PROSITE" id="PS50983">
    <property type="entry name" value="FE_B12_PBP"/>
    <property type="match status" value="1"/>
</dbReference>
<dbReference type="InterPro" id="IPR050902">
    <property type="entry name" value="ABC_Transporter_SBP"/>
</dbReference>
<gene>
    <name evidence="4" type="ORF">SAMN05661109_02043</name>
</gene>
<dbReference type="EMBL" id="FOGQ01000010">
    <property type="protein sequence ID" value="SES16107.1"/>
    <property type="molecule type" value="Genomic_DNA"/>
</dbReference>
<dbReference type="SUPFAM" id="SSF53807">
    <property type="entry name" value="Helical backbone' metal receptor"/>
    <property type="match status" value="1"/>
</dbReference>
<dbReference type="InterPro" id="IPR002491">
    <property type="entry name" value="ABC_transptr_periplasmic_BD"/>
</dbReference>
<dbReference type="Pfam" id="PF01497">
    <property type="entry name" value="Peripla_BP_2"/>
    <property type="match status" value="1"/>
</dbReference>
<dbReference type="PANTHER" id="PTHR30535:SF34">
    <property type="entry name" value="MOLYBDATE-BINDING PROTEIN MOLA"/>
    <property type="match status" value="1"/>
</dbReference>
<proteinExistence type="inferred from homology"/>
<protein>
    <submittedName>
        <fullName evidence="4">Iron complex transport system substrate-binding protein</fullName>
    </submittedName>
</protein>
<evidence type="ECO:0000256" key="1">
    <source>
        <dbReference type="ARBA" id="ARBA00008814"/>
    </source>
</evidence>
<dbReference type="Gene3D" id="3.40.50.1980">
    <property type="entry name" value="Nitrogenase molybdenum iron protein domain"/>
    <property type="match status" value="2"/>
</dbReference>
<dbReference type="AlphaFoldDB" id="A0A1H9V4D5"/>
<evidence type="ECO:0000313" key="5">
    <source>
        <dbReference type="Proteomes" id="UP000198929"/>
    </source>
</evidence>
<evidence type="ECO:0000259" key="3">
    <source>
        <dbReference type="PROSITE" id="PS50983"/>
    </source>
</evidence>
<dbReference type="PANTHER" id="PTHR30535">
    <property type="entry name" value="VITAMIN B12-BINDING PROTEIN"/>
    <property type="match status" value="1"/>
</dbReference>
<dbReference type="PROSITE" id="PS51257">
    <property type="entry name" value="PROKAR_LIPOPROTEIN"/>
    <property type="match status" value="1"/>
</dbReference>
<name>A0A1H9V4D5_9CORY</name>